<protein>
    <recommendedName>
        <fullName evidence="5">SMODS and SLOG-associating 2TM effector domain-containing protein</fullName>
    </recommendedName>
</protein>
<keyword evidence="2" id="KW-0812">Transmembrane</keyword>
<reference evidence="4" key="1">
    <citation type="journal article" date="2019" name="Int. J. Syst. Evol. Microbiol.">
        <title>The Global Catalogue of Microorganisms (GCM) 10K type strain sequencing project: providing services to taxonomists for standard genome sequencing and annotation.</title>
        <authorList>
            <consortium name="The Broad Institute Genomics Platform"/>
            <consortium name="The Broad Institute Genome Sequencing Center for Infectious Disease"/>
            <person name="Wu L."/>
            <person name="Ma J."/>
        </authorList>
    </citation>
    <scope>NUCLEOTIDE SEQUENCE [LARGE SCALE GENOMIC DNA]</scope>
    <source>
        <strain evidence="4">JCM 4805</strain>
    </source>
</reference>
<name>A0ABP3LDP0_9ACTN</name>
<evidence type="ECO:0008006" key="5">
    <source>
        <dbReference type="Google" id="ProtNLM"/>
    </source>
</evidence>
<evidence type="ECO:0000256" key="1">
    <source>
        <dbReference type="SAM" id="MobiDB-lite"/>
    </source>
</evidence>
<keyword evidence="4" id="KW-1185">Reference proteome</keyword>
<proteinExistence type="predicted"/>
<keyword evidence="2" id="KW-0472">Membrane</keyword>
<evidence type="ECO:0000256" key="2">
    <source>
        <dbReference type="SAM" id="Phobius"/>
    </source>
</evidence>
<keyword evidence="2" id="KW-1133">Transmembrane helix</keyword>
<feature type="region of interest" description="Disordered" evidence="1">
    <location>
        <begin position="166"/>
        <end position="197"/>
    </location>
</feature>
<evidence type="ECO:0000313" key="4">
    <source>
        <dbReference type="Proteomes" id="UP001500909"/>
    </source>
</evidence>
<feature type="transmembrane region" description="Helical" evidence="2">
    <location>
        <begin position="15"/>
        <end position="34"/>
    </location>
</feature>
<evidence type="ECO:0000313" key="3">
    <source>
        <dbReference type="EMBL" id="GAA0496350.1"/>
    </source>
</evidence>
<dbReference type="EMBL" id="BAAABY010000057">
    <property type="protein sequence ID" value="GAA0496350.1"/>
    <property type="molecule type" value="Genomic_DNA"/>
</dbReference>
<accession>A0ABP3LDP0</accession>
<comment type="caution">
    <text evidence="3">The sequence shown here is derived from an EMBL/GenBank/DDBJ whole genome shotgun (WGS) entry which is preliminary data.</text>
</comment>
<organism evidence="3 4">
    <name type="scientific">Streptomyces olivaceiscleroticus</name>
    <dbReference type="NCBI Taxonomy" id="68245"/>
    <lineage>
        <taxon>Bacteria</taxon>
        <taxon>Bacillati</taxon>
        <taxon>Actinomycetota</taxon>
        <taxon>Actinomycetes</taxon>
        <taxon>Kitasatosporales</taxon>
        <taxon>Streptomycetaceae</taxon>
        <taxon>Streptomyces</taxon>
    </lineage>
</organism>
<dbReference type="Proteomes" id="UP001500909">
    <property type="component" value="Unassembled WGS sequence"/>
</dbReference>
<gene>
    <name evidence="3" type="ORF">GCM10010361_72240</name>
</gene>
<sequence length="197" mass="22012">MSAGSGGAVGAGEQLVTIAAVLLGALTSYVGSYLSERNRTRYELLTRWDDRKLSAYEGYIDRMRAVIFLAVQLYEDREGIRTADKTQEEMLVEHLEASRLRGRSFERIMLLGGDDVIEAAHELNSIAGEIDWQATGKIEGTLEEWRSRHRSVFRAINNFHEAARTDLGVQGNATGEKHPERDLLLPPARHDENDASV</sequence>
<feature type="compositionally biased region" description="Basic and acidic residues" evidence="1">
    <location>
        <begin position="175"/>
        <end position="197"/>
    </location>
</feature>